<dbReference type="InterPro" id="IPR000531">
    <property type="entry name" value="Beta-barrel_TonB"/>
</dbReference>
<dbReference type="AlphaFoldDB" id="A0A5N0T6V0"/>
<dbReference type="Pfam" id="PF00593">
    <property type="entry name" value="TonB_dep_Rec_b-barrel"/>
    <property type="match status" value="1"/>
</dbReference>
<evidence type="ECO:0000313" key="15">
    <source>
        <dbReference type="Proteomes" id="UP000325372"/>
    </source>
</evidence>
<evidence type="ECO:0000256" key="3">
    <source>
        <dbReference type="ARBA" id="ARBA00022452"/>
    </source>
</evidence>
<evidence type="ECO:0000256" key="4">
    <source>
        <dbReference type="ARBA" id="ARBA00022692"/>
    </source>
</evidence>
<dbReference type="InterPro" id="IPR036942">
    <property type="entry name" value="Beta-barrel_TonB_sf"/>
</dbReference>
<comment type="similarity">
    <text evidence="8 9">Belongs to the TonB-dependent receptor family.</text>
</comment>
<dbReference type="Gene3D" id="2.40.170.20">
    <property type="entry name" value="TonB-dependent receptor, beta-barrel domain"/>
    <property type="match status" value="1"/>
</dbReference>
<dbReference type="InterPro" id="IPR012910">
    <property type="entry name" value="Plug_dom"/>
</dbReference>
<feature type="region of interest" description="Disordered" evidence="10">
    <location>
        <begin position="258"/>
        <end position="277"/>
    </location>
</feature>
<dbReference type="PANTHER" id="PTHR40980:SF3">
    <property type="entry name" value="TONB-DEPENDENT RECEPTOR-LIKE BETA-BARREL DOMAIN-CONTAINING PROTEIN"/>
    <property type="match status" value="1"/>
</dbReference>
<keyword evidence="15" id="KW-1185">Reference proteome</keyword>
<proteinExistence type="inferred from homology"/>
<evidence type="ECO:0000256" key="6">
    <source>
        <dbReference type="ARBA" id="ARBA00023136"/>
    </source>
</evidence>
<dbReference type="InterPro" id="IPR037066">
    <property type="entry name" value="Plug_dom_sf"/>
</dbReference>
<evidence type="ECO:0000259" key="13">
    <source>
        <dbReference type="Pfam" id="PF07715"/>
    </source>
</evidence>
<gene>
    <name evidence="14" type="ORF">F3N42_12585</name>
</gene>
<dbReference type="NCBIfam" id="TIGR01782">
    <property type="entry name" value="TonB-Xanth-Caul"/>
    <property type="match status" value="1"/>
</dbReference>
<dbReference type="Proteomes" id="UP000325372">
    <property type="component" value="Unassembled WGS sequence"/>
</dbReference>
<dbReference type="Gene3D" id="2.170.130.10">
    <property type="entry name" value="TonB-dependent receptor, plug domain"/>
    <property type="match status" value="1"/>
</dbReference>
<feature type="domain" description="TonB-dependent receptor plug" evidence="13">
    <location>
        <begin position="60"/>
        <end position="161"/>
    </location>
</feature>
<comment type="subcellular location">
    <subcellularLocation>
        <location evidence="1 8">Cell outer membrane</location>
        <topology evidence="1 8">Multi-pass membrane protein</topology>
    </subcellularLocation>
</comment>
<protein>
    <submittedName>
        <fullName evidence="14">TonB-dependent receptor</fullName>
    </submittedName>
</protein>
<keyword evidence="5 9" id="KW-0798">TonB box</keyword>
<evidence type="ECO:0000256" key="1">
    <source>
        <dbReference type="ARBA" id="ARBA00004571"/>
    </source>
</evidence>
<keyword evidence="6 8" id="KW-0472">Membrane</keyword>
<evidence type="ECO:0000313" key="14">
    <source>
        <dbReference type="EMBL" id="KAA9130521.1"/>
    </source>
</evidence>
<reference evidence="14 15" key="1">
    <citation type="submission" date="2019-09" db="EMBL/GenBank/DDBJ databases">
        <title>Wenzhouxiangella sp. Genome sequencing and assembly.</title>
        <authorList>
            <person name="Zhang R."/>
        </authorList>
    </citation>
    <scope>NUCLEOTIDE SEQUENCE [LARGE SCALE GENOMIC DNA]</scope>
    <source>
        <strain evidence="14 15">W260</strain>
    </source>
</reference>
<feature type="signal peptide" evidence="11">
    <location>
        <begin position="1"/>
        <end position="33"/>
    </location>
</feature>
<keyword evidence="7 8" id="KW-0998">Cell outer membrane</keyword>
<dbReference type="PANTHER" id="PTHR40980">
    <property type="entry name" value="PLUG DOMAIN-CONTAINING PROTEIN"/>
    <property type="match status" value="1"/>
</dbReference>
<keyword evidence="4 8" id="KW-0812">Transmembrane</keyword>
<evidence type="ECO:0000256" key="5">
    <source>
        <dbReference type="ARBA" id="ARBA00023077"/>
    </source>
</evidence>
<evidence type="ECO:0000256" key="9">
    <source>
        <dbReference type="RuleBase" id="RU003357"/>
    </source>
</evidence>
<dbReference type="SUPFAM" id="SSF56935">
    <property type="entry name" value="Porins"/>
    <property type="match status" value="1"/>
</dbReference>
<evidence type="ECO:0000256" key="8">
    <source>
        <dbReference type="PROSITE-ProRule" id="PRU01360"/>
    </source>
</evidence>
<dbReference type="InterPro" id="IPR039426">
    <property type="entry name" value="TonB-dep_rcpt-like"/>
</dbReference>
<evidence type="ECO:0000256" key="10">
    <source>
        <dbReference type="SAM" id="MobiDB-lite"/>
    </source>
</evidence>
<evidence type="ECO:0000259" key="12">
    <source>
        <dbReference type="Pfam" id="PF00593"/>
    </source>
</evidence>
<accession>A0A5N0T6V0</accession>
<dbReference type="InterPro" id="IPR010104">
    <property type="entry name" value="TonB_rcpt_bac"/>
</dbReference>
<evidence type="ECO:0000256" key="7">
    <source>
        <dbReference type="ARBA" id="ARBA00023237"/>
    </source>
</evidence>
<dbReference type="EMBL" id="VYXP01000007">
    <property type="protein sequence ID" value="KAA9130521.1"/>
    <property type="molecule type" value="Genomic_DNA"/>
</dbReference>
<feature type="domain" description="TonB-dependent receptor-like beta-barrel" evidence="12">
    <location>
        <begin position="433"/>
        <end position="892"/>
    </location>
</feature>
<keyword evidence="2 8" id="KW-0813">Transport</keyword>
<organism evidence="14 15">
    <name type="scientific">Marinihelvus fidelis</name>
    <dbReference type="NCBI Taxonomy" id="2613842"/>
    <lineage>
        <taxon>Bacteria</taxon>
        <taxon>Pseudomonadati</taxon>
        <taxon>Pseudomonadota</taxon>
        <taxon>Gammaproteobacteria</taxon>
        <taxon>Chromatiales</taxon>
        <taxon>Wenzhouxiangellaceae</taxon>
        <taxon>Marinihelvus</taxon>
    </lineage>
</organism>
<feature type="chain" id="PRO_5024427779" evidence="11">
    <location>
        <begin position="34"/>
        <end position="927"/>
    </location>
</feature>
<name>A0A5N0T6V0_9GAMM</name>
<dbReference type="GO" id="GO:0009279">
    <property type="term" value="C:cell outer membrane"/>
    <property type="evidence" value="ECO:0007669"/>
    <property type="project" value="UniProtKB-SubCell"/>
</dbReference>
<evidence type="ECO:0000256" key="2">
    <source>
        <dbReference type="ARBA" id="ARBA00022448"/>
    </source>
</evidence>
<keyword evidence="14" id="KW-0675">Receptor</keyword>
<sequence>MLPGGGHSMKSSTLKRLPLAITMALATGQSAMAQDEDESVLEEVIVTGVKYSMTAAVEIKRESMAIVDSIVSEDLGKFPDNNVVEAMQRIPGVQVTDRGAGEVSVVSIRGLADVTTTINGRNVFTAAGRSVALQDIPSTLINRVDVYKTRSAENISRGIAGQIDIHTNRPFDFDIDEGLHFLGQVRATYMEAADEFNPQGSFLLSDRFETGGGGEFGWLINIAYTQVDWRDQGAHAGASFPFDTVANGLGQIPPDQGWTPGTDRGLPTAPGSTLPGDPSREYLHWRDAMFNLDARGERERPAGNVALQWAPNETSQYTMEVFYNGYREDIFNSLWFQFLNSPIYDLADPVEIYSGTNIIRGRTMGDGFSFTSGDVTVQQTDSWLYALNGQWELSDTFTLESDVAFQDSEFETDFWGQRVARIAPEFYININSGDGVPYLDYDPSGMGSPANDPTNVDNYFLDWGFQNGARSSGDALTWTADADWDVDWGVVKTLTFGARWDDRSAEDQVTPGLEGGPVDGTTLADLPPEFTMYNTGDFFGGQEGVVQGWVVADPNWVLSNLPQLRQIYGFADPSYSPVFQVDETQIAAYMQADFYADVGAGFIDGRVGLRWLDVDTDIASPDDTGAFVTANNSNTTTLPSLMVRWGMTENLLARFSYTETFNLPAFNQLNPYIQYFPDVTNIGYGTASGGNPNLEPIESENTDISLEWYFAEGSVLYATWFKRDISNNIVPFRNVVNIDLPDDSPDRGPYDYILSQPDNAGASSLDGWEFGVTWFPELPGWFNGLGIQGSYTILDSEQQLPVLDDVGNITGFDISPIGGVSDTSYSAILAYDRDTWNMRLSYFWRDDFYNNNEAALFANPLQVWRGQEESLDFQLTWIMTDHLTVTFDATNLTEPEYHWNYGNQPELFNFHNYLYSRTFSMGLRFEY</sequence>
<keyword evidence="3 8" id="KW-1134">Transmembrane beta strand</keyword>
<keyword evidence="11" id="KW-0732">Signal</keyword>
<evidence type="ECO:0000256" key="11">
    <source>
        <dbReference type="SAM" id="SignalP"/>
    </source>
</evidence>
<dbReference type="PROSITE" id="PS52016">
    <property type="entry name" value="TONB_DEPENDENT_REC_3"/>
    <property type="match status" value="1"/>
</dbReference>
<dbReference type="Pfam" id="PF07715">
    <property type="entry name" value="Plug"/>
    <property type="match status" value="1"/>
</dbReference>
<comment type="caution">
    <text evidence="14">The sequence shown here is derived from an EMBL/GenBank/DDBJ whole genome shotgun (WGS) entry which is preliminary data.</text>
</comment>